<protein>
    <submittedName>
        <fullName evidence="11">Uncharacterized protein LOC108569504</fullName>
    </submittedName>
</protein>
<evidence type="ECO:0000256" key="5">
    <source>
        <dbReference type="PROSITE-ProRule" id="PRU00042"/>
    </source>
</evidence>
<dbReference type="PROSITE" id="PS50217">
    <property type="entry name" value="BZIP"/>
    <property type="match status" value="1"/>
</dbReference>
<sequence>MSEKSFRCTKKGCQMSFTNEDNFTIHQRQHTVFLNLGLITQNETSDQTPTPTRFIRNCEEVGLFQDLQNVNPFEETFKKAVELSKNGIQHKPAEKSEDTTLHTPHILPHIPKAPSPSSVSDMSDDTEFTMPDNVLKIKISEYEPSEQKQTCDIVLPAKTTQKNNTLKIKSNHNKMRTESKINIYDTNIPQNVRRREMNRMAQVRSRLRKKQLNEVFENEVRELKNKNANLELENANLKIEVGILRRQLTQQTSQHLKGKKESSKMVNIVPAIKLIPISSVVVATNVNLQQVNGIKIETAED</sequence>
<reference evidence="11" key="1">
    <citation type="submission" date="2025-08" db="UniProtKB">
        <authorList>
            <consortium name="RefSeq"/>
        </authorList>
    </citation>
    <scope>IDENTIFICATION</scope>
    <source>
        <tissue evidence="11">Whole Larva</tissue>
    </source>
</reference>
<dbReference type="CDD" id="cd14686">
    <property type="entry name" value="bZIP"/>
    <property type="match status" value="1"/>
</dbReference>
<dbReference type="SUPFAM" id="SSF57959">
    <property type="entry name" value="Leucine zipper domain"/>
    <property type="match status" value="1"/>
</dbReference>
<proteinExistence type="predicted"/>
<evidence type="ECO:0000256" key="7">
    <source>
        <dbReference type="SAM" id="MobiDB-lite"/>
    </source>
</evidence>
<keyword evidence="6" id="KW-0175">Coiled coil</keyword>
<feature type="coiled-coil region" evidence="6">
    <location>
        <begin position="206"/>
        <end position="247"/>
    </location>
</feature>
<gene>
    <name evidence="11" type="primary">LOC108569504</name>
</gene>
<evidence type="ECO:0000256" key="4">
    <source>
        <dbReference type="ARBA" id="ARBA00023242"/>
    </source>
</evidence>
<dbReference type="SUPFAM" id="SSF57667">
    <property type="entry name" value="beta-beta-alpha zinc fingers"/>
    <property type="match status" value="1"/>
</dbReference>
<dbReference type="SMART" id="SM00355">
    <property type="entry name" value="ZnF_C2H2"/>
    <property type="match status" value="1"/>
</dbReference>
<keyword evidence="3" id="KW-0804">Transcription</keyword>
<keyword evidence="10" id="KW-1185">Reference proteome</keyword>
<feature type="compositionally biased region" description="Basic and acidic residues" evidence="7">
    <location>
        <begin position="91"/>
        <end position="100"/>
    </location>
</feature>
<dbReference type="InterPro" id="IPR036236">
    <property type="entry name" value="Znf_C2H2_sf"/>
</dbReference>
<dbReference type="GeneID" id="108569504"/>
<dbReference type="PROSITE" id="PS00028">
    <property type="entry name" value="ZINC_FINGER_C2H2_1"/>
    <property type="match status" value="1"/>
</dbReference>
<feature type="domain" description="C2H2-type" evidence="8">
    <location>
        <begin position="6"/>
        <end position="31"/>
    </location>
</feature>
<evidence type="ECO:0000313" key="11">
    <source>
        <dbReference type="RefSeq" id="XP_017786564.1"/>
    </source>
</evidence>
<dbReference type="PANTHER" id="PTHR19304">
    <property type="entry name" value="CYCLIC-AMP RESPONSE ELEMENT BINDING PROTEIN"/>
    <property type="match status" value="1"/>
</dbReference>
<dbReference type="InterPro" id="IPR046347">
    <property type="entry name" value="bZIP_sf"/>
</dbReference>
<keyword evidence="5" id="KW-0862">Zinc</keyword>
<feature type="region of interest" description="Disordered" evidence="7">
    <location>
        <begin position="88"/>
        <end position="123"/>
    </location>
</feature>
<dbReference type="InterPro" id="IPR051027">
    <property type="entry name" value="bZIP_transcription_factors"/>
</dbReference>
<dbReference type="SMART" id="SM00338">
    <property type="entry name" value="BRLZ"/>
    <property type="match status" value="1"/>
</dbReference>
<evidence type="ECO:0000313" key="10">
    <source>
        <dbReference type="Proteomes" id="UP000695000"/>
    </source>
</evidence>
<keyword evidence="2" id="KW-0805">Transcription regulation</keyword>
<keyword evidence="5" id="KW-0863">Zinc-finger</keyword>
<evidence type="ECO:0000259" key="9">
    <source>
        <dbReference type="PROSITE" id="PS50217"/>
    </source>
</evidence>
<dbReference type="InterPro" id="IPR004827">
    <property type="entry name" value="bZIP"/>
</dbReference>
<dbReference type="PROSITE" id="PS50157">
    <property type="entry name" value="ZINC_FINGER_C2H2_2"/>
    <property type="match status" value="1"/>
</dbReference>
<evidence type="ECO:0000259" key="8">
    <source>
        <dbReference type="PROSITE" id="PS50157"/>
    </source>
</evidence>
<evidence type="ECO:0000256" key="6">
    <source>
        <dbReference type="SAM" id="Coils"/>
    </source>
</evidence>
<dbReference type="Gene3D" id="3.30.160.60">
    <property type="entry name" value="Classic Zinc Finger"/>
    <property type="match status" value="1"/>
</dbReference>
<name>A0ABM1NIB4_NICVS</name>
<feature type="domain" description="BZIP" evidence="9">
    <location>
        <begin position="193"/>
        <end position="251"/>
    </location>
</feature>
<accession>A0ABM1NIB4</accession>
<dbReference type="Pfam" id="PF00170">
    <property type="entry name" value="bZIP_1"/>
    <property type="match status" value="1"/>
</dbReference>
<dbReference type="InterPro" id="IPR013087">
    <property type="entry name" value="Znf_C2H2_type"/>
</dbReference>
<dbReference type="Proteomes" id="UP000695000">
    <property type="component" value="Unplaced"/>
</dbReference>
<evidence type="ECO:0000256" key="2">
    <source>
        <dbReference type="ARBA" id="ARBA00023015"/>
    </source>
</evidence>
<evidence type="ECO:0000256" key="1">
    <source>
        <dbReference type="ARBA" id="ARBA00004123"/>
    </source>
</evidence>
<keyword evidence="4" id="KW-0539">Nucleus</keyword>
<organism evidence="10 11">
    <name type="scientific">Nicrophorus vespilloides</name>
    <name type="common">Boreal carrion beetle</name>
    <dbReference type="NCBI Taxonomy" id="110193"/>
    <lineage>
        <taxon>Eukaryota</taxon>
        <taxon>Metazoa</taxon>
        <taxon>Ecdysozoa</taxon>
        <taxon>Arthropoda</taxon>
        <taxon>Hexapoda</taxon>
        <taxon>Insecta</taxon>
        <taxon>Pterygota</taxon>
        <taxon>Neoptera</taxon>
        <taxon>Endopterygota</taxon>
        <taxon>Coleoptera</taxon>
        <taxon>Polyphaga</taxon>
        <taxon>Staphyliniformia</taxon>
        <taxon>Silphidae</taxon>
        <taxon>Nicrophorinae</taxon>
        <taxon>Nicrophorus</taxon>
    </lineage>
</organism>
<evidence type="ECO:0000256" key="3">
    <source>
        <dbReference type="ARBA" id="ARBA00023163"/>
    </source>
</evidence>
<dbReference type="Gene3D" id="1.20.5.170">
    <property type="match status" value="1"/>
</dbReference>
<comment type="subcellular location">
    <subcellularLocation>
        <location evidence="1">Nucleus</location>
    </subcellularLocation>
</comment>
<keyword evidence="5" id="KW-0479">Metal-binding</keyword>
<dbReference type="RefSeq" id="XP_017786564.1">
    <property type="nucleotide sequence ID" value="XM_017931075.1"/>
</dbReference>